<evidence type="ECO:0000313" key="7">
    <source>
        <dbReference type="EMBL" id="WNO06532.1"/>
    </source>
</evidence>
<organism evidence="7 8">
    <name type="scientific">Rhodoferax mekongensis</name>
    <dbReference type="NCBI Taxonomy" id="3068341"/>
    <lineage>
        <taxon>Bacteria</taxon>
        <taxon>Pseudomonadati</taxon>
        <taxon>Pseudomonadota</taxon>
        <taxon>Betaproteobacteria</taxon>
        <taxon>Burkholderiales</taxon>
        <taxon>Comamonadaceae</taxon>
        <taxon>Rhodoferax</taxon>
    </lineage>
</organism>
<evidence type="ECO:0000259" key="6">
    <source>
        <dbReference type="Pfam" id="PF01694"/>
    </source>
</evidence>
<keyword evidence="8" id="KW-1185">Reference proteome</keyword>
<dbReference type="SUPFAM" id="SSF144091">
    <property type="entry name" value="Rhomboid-like"/>
    <property type="match status" value="1"/>
</dbReference>
<reference evidence="7 8" key="1">
    <citation type="submission" date="2023-08" db="EMBL/GenBank/DDBJ databases">
        <title>Rhodoferax potami sp. nov. and Rhodoferax mekongensis sp. nov., isolated from the Mekong River in Thailand.</title>
        <authorList>
            <person name="Kitikhun S."/>
            <person name="Charoenyingcharoen P."/>
            <person name="Siriarchawattana P."/>
            <person name="Likhitrattanapisal S."/>
            <person name="Nilsakha T."/>
            <person name="Chanpet A."/>
            <person name="Rattanawaree P."/>
            <person name="Ingsriswang S."/>
        </authorList>
    </citation>
    <scope>NUCLEOTIDE SEQUENCE [LARGE SCALE GENOMIC DNA]</scope>
    <source>
        <strain evidence="7 8">TBRC 17307</strain>
    </source>
</reference>
<evidence type="ECO:0000256" key="1">
    <source>
        <dbReference type="ARBA" id="ARBA00004141"/>
    </source>
</evidence>
<dbReference type="GO" id="GO:0016787">
    <property type="term" value="F:hydrolase activity"/>
    <property type="evidence" value="ECO:0007669"/>
    <property type="project" value="UniProtKB-KW"/>
</dbReference>
<gene>
    <name evidence="7" type="primary">rrtA</name>
    <name evidence="7" type="ORF">RAN89_08925</name>
</gene>
<protein>
    <submittedName>
        <fullName evidence="7">Rhombosortase</fullName>
        <ecNumber evidence="7">3.4.21.-</ecNumber>
    </submittedName>
</protein>
<proteinExistence type="predicted"/>
<feature type="transmembrane region" description="Helical" evidence="5">
    <location>
        <begin position="147"/>
        <end position="166"/>
    </location>
</feature>
<keyword evidence="3 5" id="KW-1133">Transmembrane helix</keyword>
<sequence length="176" mass="19229">MDFAALIYRRQVFLDGQWWLPFSAQFAHFNTVHALANLAGAILLWSLFRPWIRWQEQALAMAGGMLGVALVVVWDAHCDYYAGASGALHGWAAGGAVLMAIRNFRKSRTAMWIGLTLLVAVVLKLLVELDPPTTQALWGFPVYSPAHMAGAFGGLVGAALIGMLAYHGRHKHSQEG</sequence>
<feature type="transmembrane region" description="Helical" evidence="5">
    <location>
        <begin position="58"/>
        <end position="74"/>
    </location>
</feature>
<keyword evidence="4 5" id="KW-0472">Membrane</keyword>
<name>A0ABZ0B3V0_9BURK</name>
<dbReference type="RefSeq" id="WP_313869228.1">
    <property type="nucleotide sequence ID" value="NZ_CP132507.1"/>
</dbReference>
<dbReference type="InterPro" id="IPR022764">
    <property type="entry name" value="Peptidase_S54_rhomboid_dom"/>
</dbReference>
<evidence type="ECO:0000256" key="4">
    <source>
        <dbReference type="ARBA" id="ARBA00023136"/>
    </source>
</evidence>
<dbReference type="Gene3D" id="1.20.1540.10">
    <property type="entry name" value="Rhomboid-like"/>
    <property type="match status" value="1"/>
</dbReference>
<accession>A0ABZ0B3V0</accession>
<dbReference type="Pfam" id="PF01694">
    <property type="entry name" value="Rhomboid"/>
    <property type="match status" value="1"/>
</dbReference>
<dbReference type="InterPro" id="IPR035952">
    <property type="entry name" value="Rhomboid-like_sf"/>
</dbReference>
<dbReference type="InterPro" id="IPR023826">
    <property type="entry name" value="Rhom-like_SP_proteobac"/>
</dbReference>
<dbReference type="Proteomes" id="UP001302257">
    <property type="component" value="Chromosome"/>
</dbReference>
<feature type="transmembrane region" description="Helical" evidence="5">
    <location>
        <begin position="80"/>
        <end position="101"/>
    </location>
</feature>
<keyword evidence="2 5" id="KW-0812">Transmembrane</keyword>
<evidence type="ECO:0000256" key="2">
    <source>
        <dbReference type="ARBA" id="ARBA00022692"/>
    </source>
</evidence>
<evidence type="ECO:0000313" key="8">
    <source>
        <dbReference type="Proteomes" id="UP001302257"/>
    </source>
</evidence>
<dbReference type="NCBIfam" id="TIGR03902">
    <property type="entry name" value="rhom_GG_sort"/>
    <property type="match status" value="1"/>
</dbReference>
<comment type="subcellular location">
    <subcellularLocation>
        <location evidence="1">Membrane</location>
        <topology evidence="1">Multi-pass membrane protein</topology>
    </subcellularLocation>
</comment>
<evidence type="ECO:0000256" key="3">
    <source>
        <dbReference type="ARBA" id="ARBA00022989"/>
    </source>
</evidence>
<feature type="domain" description="Peptidase S54 rhomboid" evidence="6">
    <location>
        <begin position="16"/>
        <end position="161"/>
    </location>
</feature>
<dbReference type="EMBL" id="CP132507">
    <property type="protein sequence ID" value="WNO06532.1"/>
    <property type="molecule type" value="Genomic_DNA"/>
</dbReference>
<keyword evidence="7" id="KW-0378">Hydrolase</keyword>
<feature type="transmembrane region" description="Helical" evidence="5">
    <location>
        <begin position="26"/>
        <end position="46"/>
    </location>
</feature>
<feature type="transmembrane region" description="Helical" evidence="5">
    <location>
        <begin position="110"/>
        <end position="127"/>
    </location>
</feature>
<dbReference type="EC" id="3.4.21.-" evidence="7"/>
<evidence type="ECO:0000256" key="5">
    <source>
        <dbReference type="SAM" id="Phobius"/>
    </source>
</evidence>